<evidence type="ECO:0000313" key="26">
    <source>
        <dbReference type="EMBL" id="CAH3126325.1"/>
    </source>
</evidence>
<comment type="caution">
    <text evidence="26">The sequence shown here is derived from an EMBL/GenBank/DDBJ whole genome shotgun (WGS) entry which is preliminary data.</text>
</comment>
<evidence type="ECO:0000256" key="3">
    <source>
        <dbReference type="ARBA" id="ARBA00004514"/>
    </source>
</evidence>
<dbReference type="SUPFAM" id="SSF57845">
    <property type="entry name" value="B-box zinc-binding domain"/>
    <property type="match status" value="1"/>
</dbReference>
<dbReference type="Pfam" id="PF22605">
    <property type="entry name" value="IBR_2"/>
    <property type="match status" value="1"/>
</dbReference>
<dbReference type="InterPro" id="IPR044066">
    <property type="entry name" value="TRIAD_supradom"/>
</dbReference>
<dbReference type="Pfam" id="PF17976">
    <property type="entry name" value="zf-RING_12"/>
    <property type="match status" value="1"/>
</dbReference>
<dbReference type="CDD" id="cd19757">
    <property type="entry name" value="Bbox1"/>
    <property type="match status" value="1"/>
</dbReference>
<dbReference type="Pfam" id="PF00643">
    <property type="entry name" value="zf-B_box"/>
    <property type="match status" value="1"/>
</dbReference>
<evidence type="ECO:0000259" key="24">
    <source>
        <dbReference type="PROSITE" id="PS50853"/>
    </source>
</evidence>
<dbReference type="InterPro" id="IPR013783">
    <property type="entry name" value="Ig-like_fold"/>
</dbReference>
<evidence type="ECO:0000259" key="23">
    <source>
        <dbReference type="PROSITE" id="PS50119"/>
    </source>
</evidence>
<dbReference type="SUPFAM" id="SSF49265">
    <property type="entry name" value="Fibronectin type III"/>
    <property type="match status" value="1"/>
</dbReference>
<dbReference type="InterPro" id="IPR017907">
    <property type="entry name" value="Znf_RING_CS"/>
</dbReference>
<keyword evidence="16" id="KW-0496">Mitochondrion</keyword>
<dbReference type="Pfam" id="PF17978">
    <property type="entry name" value="zf-RING_14"/>
    <property type="match status" value="1"/>
</dbReference>
<dbReference type="PROSITE" id="PS00518">
    <property type="entry name" value="ZF_RING_1"/>
    <property type="match status" value="1"/>
</dbReference>
<dbReference type="PRINTS" id="PR01475">
    <property type="entry name" value="PARKIN"/>
</dbReference>
<evidence type="ECO:0000256" key="11">
    <source>
        <dbReference type="ARBA" id="ARBA00022771"/>
    </source>
</evidence>
<proteinExistence type="inferred from homology"/>
<feature type="domain" description="B box-type" evidence="23">
    <location>
        <begin position="619"/>
        <end position="660"/>
    </location>
</feature>
<evidence type="ECO:0000256" key="19">
    <source>
        <dbReference type="PROSITE-ProRule" id="PRU00024"/>
    </source>
</evidence>
<dbReference type="InterPro" id="IPR041565">
    <property type="entry name" value="Parkin_Znf-RING"/>
</dbReference>
<protein>
    <recommendedName>
        <fullName evidence="18">E3 ubiquitin-protein ligase parkin</fullName>
        <ecNumber evidence="5">2.3.2.31</ecNumber>
    </recommendedName>
</protein>
<dbReference type="SMART" id="SM00213">
    <property type="entry name" value="UBQ"/>
    <property type="match status" value="1"/>
</dbReference>
<keyword evidence="12" id="KW-0833">Ubl conjugation pathway</keyword>
<evidence type="ECO:0000256" key="4">
    <source>
        <dbReference type="ARBA" id="ARBA00004906"/>
    </source>
</evidence>
<dbReference type="Gene3D" id="2.20.25.20">
    <property type="match status" value="1"/>
</dbReference>
<keyword evidence="7" id="KW-0597">Phosphoprotein</keyword>
<feature type="domain" description="Ubiquitin-like" evidence="21">
    <location>
        <begin position="9"/>
        <end position="78"/>
    </location>
</feature>
<dbReference type="InterPro" id="IPR003961">
    <property type="entry name" value="FN3_dom"/>
</dbReference>
<dbReference type="CDD" id="cd19756">
    <property type="entry name" value="Bbox2"/>
    <property type="match status" value="1"/>
</dbReference>
<evidence type="ECO:0000256" key="13">
    <source>
        <dbReference type="ARBA" id="ARBA00022833"/>
    </source>
</evidence>
<keyword evidence="9" id="KW-0479">Metal-binding</keyword>
<dbReference type="PROSITE" id="PS50089">
    <property type="entry name" value="ZF_RING_2"/>
    <property type="match status" value="1"/>
</dbReference>
<dbReference type="SUPFAM" id="SSF57850">
    <property type="entry name" value="RING/U-box"/>
    <property type="match status" value="3"/>
</dbReference>
<evidence type="ECO:0000256" key="10">
    <source>
        <dbReference type="ARBA" id="ARBA00022737"/>
    </source>
</evidence>
<evidence type="ECO:0000256" key="12">
    <source>
        <dbReference type="ARBA" id="ARBA00022786"/>
    </source>
</evidence>
<dbReference type="InterPro" id="IPR000315">
    <property type="entry name" value="Znf_B-box"/>
</dbReference>
<dbReference type="PANTHER" id="PTHR25462:SF307">
    <property type="entry name" value="TRIPARTITE MOTIF-CONTAINING PROTEIN 45"/>
    <property type="match status" value="1"/>
</dbReference>
<dbReference type="EMBL" id="CALNXK010000042">
    <property type="protein sequence ID" value="CAH3126325.1"/>
    <property type="molecule type" value="Genomic_DNA"/>
</dbReference>
<evidence type="ECO:0000256" key="15">
    <source>
        <dbReference type="ARBA" id="ARBA00023006"/>
    </source>
</evidence>
<evidence type="ECO:0000259" key="22">
    <source>
        <dbReference type="PROSITE" id="PS50089"/>
    </source>
</evidence>
<dbReference type="SMART" id="SM00647">
    <property type="entry name" value="IBR"/>
    <property type="match status" value="2"/>
</dbReference>
<dbReference type="InterPro" id="IPR029071">
    <property type="entry name" value="Ubiquitin-like_domsf"/>
</dbReference>
<evidence type="ECO:0000256" key="1">
    <source>
        <dbReference type="ARBA" id="ARBA00001798"/>
    </source>
</evidence>
<feature type="domain" description="RING-type" evidence="22">
    <location>
        <begin position="427"/>
        <end position="485"/>
    </location>
</feature>
<keyword evidence="15" id="KW-0072">Autophagy</keyword>
<comment type="similarity">
    <text evidence="17">Belongs to the RBR family. Parkin subfamily.</text>
</comment>
<evidence type="ECO:0000259" key="21">
    <source>
        <dbReference type="PROSITE" id="PS50053"/>
    </source>
</evidence>
<comment type="catalytic activity">
    <reaction evidence="1">
        <text>[E2 ubiquitin-conjugating enzyme]-S-ubiquitinyl-L-cysteine + [acceptor protein]-L-lysine = [E2 ubiquitin-conjugating enzyme]-L-cysteine + [acceptor protein]-N(6)-ubiquitinyl-L-lysine.</text>
        <dbReference type="EC" id="2.3.2.31"/>
    </reaction>
</comment>
<organism evidence="26 27">
    <name type="scientific">Porites lobata</name>
    <dbReference type="NCBI Taxonomy" id="104759"/>
    <lineage>
        <taxon>Eukaryota</taxon>
        <taxon>Metazoa</taxon>
        <taxon>Cnidaria</taxon>
        <taxon>Anthozoa</taxon>
        <taxon>Hexacorallia</taxon>
        <taxon>Scleractinia</taxon>
        <taxon>Fungiina</taxon>
        <taxon>Poritidae</taxon>
        <taxon>Porites</taxon>
    </lineage>
</organism>
<dbReference type="InterPro" id="IPR054694">
    <property type="entry name" value="Parkin-like_IBR"/>
</dbReference>
<dbReference type="InterPro" id="IPR036116">
    <property type="entry name" value="FN3_sf"/>
</dbReference>
<dbReference type="InterPro" id="IPR003977">
    <property type="entry name" value="Parkin"/>
</dbReference>
<evidence type="ECO:0000256" key="5">
    <source>
        <dbReference type="ARBA" id="ARBA00012251"/>
    </source>
</evidence>
<dbReference type="PROSITE" id="PS50119">
    <property type="entry name" value="ZF_BBOX"/>
    <property type="match status" value="2"/>
</dbReference>
<evidence type="ECO:0000256" key="20">
    <source>
        <dbReference type="SAM" id="MobiDB-lite"/>
    </source>
</evidence>
<feature type="domain" description="RING-type" evidence="25">
    <location>
        <begin position="216"/>
        <end position="451"/>
    </location>
</feature>
<reference evidence="26 27" key="1">
    <citation type="submission" date="2022-05" db="EMBL/GenBank/DDBJ databases">
        <authorList>
            <consortium name="Genoscope - CEA"/>
            <person name="William W."/>
        </authorList>
    </citation>
    <scope>NUCLEOTIDE SEQUENCE [LARGE SCALE GENOMIC DNA]</scope>
</reference>
<evidence type="ECO:0000259" key="25">
    <source>
        <dbReference type="PROSITE" id="PS51873"/>
    </source>
</evidence>
<evidence type="ECO:0000256" key="16">
    <source>
        <dbReference type="ARBA" id="ARBA00023128"/>
    </source>
</evidence>
<keyword evidence="6" id="KW-0963">Cytoplasm</keyword>
<evidence type="ECO:0000256" key="6">
    <source>
        <dbReference type="ARBA" id="ARBA00022490"/>
    </source>
</evidence>
<keyword evidence="8" id="KW-0808">Transferase</keyword>
<feature type="region of interest" description="Disordered" evidence="20">
    <location>
        <begin position="579"/>
        <end position="613"/>
    </location>
</feature>
<evidence type="ECO:0000256" key="7">
    <source>
        <dbReference type="ARBA" id="ARBA00022553"/>
    </source>
</evidence>
<evidence type="ECO:0000256" key="2">
    <source>
        <dbReference type="ARBA" id="ARBA00004173"/>
    </source>
</evidence>
<dbReference type="InterPro" id="IPR002867">
    <property type="entry name" value="IBR_dom"/>
</dbReference>
<evidence type="ECO:0000256" key="18">
    <source>
        <dbReference type="ARBA" id="ARBA00029536"/>
    </source>
</evidence>
<evidence type="ECO:0000256" key="17">
    <source>
        <dbReference type="ARBA" id="ARBA00029442"/>
    </source>
</evidence>
<dbReference type="PROSITE" id="PS50853">
    <property type="entry name" value="FN3"/>
    <property type="match status" value="1"/>
</dbReference>
<dbReference type="Pfam" id="PF00240">
    <property type="entry name" value="ubiquitin"/>
    <property type="match status" value="1"/>
</dbReference>
<feature type="domain" description="B box-type" evidence="23">
    <location>
        <begin position="514"/>
        <end position="565"/>
    </location>
</feature>
<sequence length="926" mass="104112">MAAARIRKLTIFVRFNSSTNIPVQIEPQWNVLKLKEEIGQRQGVDPKDIRIVFAGRELKDNLRLKDADIPNQSVIHAVRGGRWSARQTRGTATPLSKVCLDTVGEEMEEEAAENGTDGASANQPRRASYFVYCKTCKDITPGKLRVCCSRCHEGAMVLYQDPSSWDDVLKSARIRGSCKTPGCEGDTAVFYFKCAQHPTDEGDRCVALPLIRPNTRDVPCLACTDTKETILVFPCQDTHAMCLDCFEMYCTTKLNDRQFVQHESYGYTLPCPGSSDNCTNSLIAEAHHFRVLGEDQYNRYQTFGTEEYVLKMGGVLCPGRGCGNGLLPERGMRAVRCNVCNLVFCKECKEPFQQGHSCRQNQSASAATARQSRYQVNAENARRARWEAEAQQVIQRISKKCPGCKTNTEKNGGCNHMTCVRCRVEWCWICLIRWNPDCQGSHCKYGTGFPQRIPRELDCRHTFCTECLLKLQELQGSVIECSSCKLRTLLPSNGVDGLDKNMDLLHAILQTEEEEQKLCNFCIRKVYPAKPATFYCSDCEVFMCGSCSDTIHSQLEFRCHGICRASEAKDGVVSLSDLQGQTVSSRPSSSSSTLSKRSSTNLRPTLTSSRPSSSLLNYASIPECPTHEKMTEYYCRNCRCLCCESCFRFGNHKNHSCFQVHEAEERERKALVKLQTQVEQHGEKFIKARGEVQRTIEGVKKNTTAVKDVARRYYRELRAAIDQGEKILIEDIDKRSEAKLKALNEQLSQMIEICSLTTTACRNCDNALSMDYYEMLMLKKDVETEMKDVLQLLCEIDPVTKADLGCQFPNHEKLLASIRSCAKLVLPPGPPEKLTCRITSDNTVHVKWEPPENNIFLYPVLCYILQSSSGPDNSFVDIYKGKETALTIDKTCTDLPVGKQVQFRACAVNLVGAGPWGFPYGIKIPE</sequence>
<dbReference type="PROSITE" id="PS51873">
    <property type="entry name" value="TRIAD"/>
    <property type="match status" value="1"/>
</dbReference>
<evidence type="ECO:0000256" key="9">
    <source>
        <dbReference type="ARBA" id="ARBA00022723"/>
    </source>
</evidence>
<dbReference type="SMART" id="SM00336">
    <property type="entry name" value="BBOX"/>
    <property type="match status" value="2"/>
</dbReference>
<keyword evidence="10" id="KW-0677">Repeat</keyword>
<dbReference type="SMART" id="SM00060">
    <property type="entry name" value="FN3"/>
    <property type="match status" value="1"/>
</dbReference>
<dbReference type="Gene3D" id="3.30.160.60">
    <property type="entry name" value="Classic Zinc Finger"/>
    <property type="match status" value="1"/>
</dbReference>
<keyword evidence="27" id="KW-1185">Reference proteome</keyword>
<dbReference type="CDD" id="cd16627">
    <property type="entry name" value="RING-HC_RBR_parkin"/>
    <property type="match status" value="1"/>
</dbReference>
<evidence type="ECO:0000256" key="8">
    <source>
        <dbReference type="ARBA" id="ARBA00022679"/>
    </source>
</evidence>
<dbReference type="PROSITE" id="PS50053">
    <property type="entry name" value="UBIQUITIN_2"/>
    <property type="match status" value="1"/>
</dbReference>
<dbReference type="CDD" id="cd01798">
    <property type="entry name" value="Ubl_parkin"/>
    <property type="match status" value="1"/>
</dbReference>
<dbReference type="SUPFAM" id="SSF54236">
    <property type="entry name" value="Ubiquitin-like"/>
    <property type="match status" value="1"/>
</dbReference>
<keyword evidence="13" id="KW-0862">Zinc</keyword>
<evidence type="ECO:0000256" key="14">
    <source>
        <dbReference type="ARBA" id="ARBA00022843"/>
    </source>
</evidence>
<dbReference type="InterPro" id="IPR047535">
    <property type="entry name" value="RING-HC_RBR_parkin"/>
</dbReference>
<dbReference type="CDD" id="cd00063">
    <property type="entry name" value="FN3"/>
    <property type="match status" value="1"/>
</dbReference>
<dbReference type="InterPro" id="IPR041170">
    <property type="entry name" value="Znf-RING_14"/>
</dbReference>
<dbReference type="Proteomes" id="UP001159405">
    <property type="component" value="Unassembled WGS sequence"/>
</dbReference>
<dbReference type="CDD" id="cd21382">
    <property type="entry name" value="RING0_parkin"/>
    <property type="match status" value="1"/>
</dbReference>
<dbReference type="InterPro" id="IPR047534">
    <property type="entry name" value="BRcat_RBR_parkin"/>
</dbReference>
<dbReference type="EC" id="2.3.2.31" evidence="5"/>
<keyword evidence="11 19" id="KW-0863">Zinc-finger</keyword>
<dbReference type="CDD" id="cd20340">
    <property type="entry name" value="BRcat_RBR_parkin"/>
    <property type="match status" value="1"/>
</dbReference>
<name>A0ABN8P176_9CNID</name>
<feature type="domain" description="Fibronectin type-III" evidence="24">
    <location>
        <begin position="830"/>
        <end position="926"/>
    </location>
</feature>
<comment type="pathway">
    <text evidence="4">Protein modification; protein ubiquitination.</text>
</comment>
<comment type="subcellular location">
    <subcellularLocation>
        <location evidence="3">Cytoplasm</location>
        <location evidence="3">Cytosol</location>
    </subcellularLocation>
    <subcellularLocation>
        <location evidence="2">Mitochondrion</location>
    </subcellularLocation>
</comment>
<dbReference type="Gene3D" id="1.20.120.1750">
    <property type="match status" value="1"/>
</dbReference>
<dbReference type="PANTHER" id="PTHR25462">
    <property type="entry name" value="BONUS, ISOFORM C-RELATED"/>
    <property type="match status" value="1"/>
</dbReference>
<dbReference type="Gene3D" id="3.10.20.90">
    <property type="entry name" value="Phosphatidylinositol 3-kinase Catalytic Subunit, Chain A, domain 1"/>
    <property type="match status" value="1"/>
</dbReference>
<gene>
    <name evidence="26" type="ORF">PLOB_00032327</name>
</gene>
<dbReference type="Gene3D" id="2.60.40.10">
    <property type="entry name" value="Immunoglobulins"/>
    <property type="match status" value="1"/>
</dbReference>
<dbReference type="InterPro" id="IPR001841">
    <property type="entry name" value="Znf_RING"/>
</dbReference>
<keyword evidence="14" id="KW-0832">Ubl conjugation</keyword>
<feature type="compositionally biased region" description="Low complexity" evidence="20">
    <location>
        <begin position="584"/>
        <end position="613"/>
    </location>
</feature>
<evidence type="ECO:0000313" key="27">
    <source>
        <dbReference type="Proteomes" id="UP001159405"/>
    </source>
</evidence>
<dbReference type="InterPro" id="IPR047153">
    <property type="entry name" value="TRIM45/56/19-like"/>
</dbReference>
<dbReference type="Pfam" id="PF22586">
    <property type="entry name" value="ANCHR-like_BBOX"/>
    <property type="match status" value="1"/>
</dbReference>
<accession>A0ABN8P176</accession>
<dbReference type="InterPro" id="IPR000626">
    <property type="entry name" value="Ubiquitin-like_dom"/>
</dbReference>